<sequence length="124" mass="14278">MLNLESLKGAMHDSPKTFLHYWSSKENMERGGGDNLKVIDGDLSEEEVIQHLQNGNESEQWIISNIDTIDSDTFYFSCKDGDLNIRELTDKIKEMTIDEFAEIYDKMDEEAKPIIYDLYKASSS</sequence>
<comment type="caution">
    <text evidence="1">The sequence shown here is derived from an EMBL/GenBank/DDBJ whole genome shotgun (WGS) entry which is preliminary data.</text>
</comment>
<evidence type="ECO:0000313" key="2">
    <source>
        <dbReference type="Proteomes" id="UP001139887"/>
    </source>
</evidence>
<name>A0A9W8I859_9FUNG</name>
<reference evidence="1" key="1">
    <citation type="submission" date="2022-07" db="EMBL/GenBank/DDBJ databases">
        <title>Phylogenomic reconstructions and comparative analyses of Kickxellomycotina fungi.</title>
        <authorList>
            <person name="Reynolds N.K."/>
            <person name="Stajich J.E."/>
            <person name="Barry K."/>
            <person name="Grigoriev I.V."/>
            <person name="Crous P."/>
            <person name="Smith M.E."/>
        </authorList>
    </citation>
    <scope>NUCLEOTIDE SEQUENCE</scope>
    <source>
        <strain evidence="1">NRRL 1566</strain>
    </source>
</reference>
<gene>
    <name evidence="1" type="ORF">IWW36_002325</name>
</gene>
<accession>A0A9W8I859</accession>
<protein>
    <submittedName>
        <fullName evidence="1">Uncharacterized protein</fullName>
    </submittedName>
</protein>
<keyword evidence="2" id="KW-1185">Reference proteome</keyword>
<dbReference type="EMBL" id="JANBUW010000055">
    <property type="protein sequence ID" value="KAJ2849851.1"/>
    <property type="molecule type" value="Genomic_DNA"/>
</dbReference>
<proteinExistence type="predicted"/>
<evidence type="ECO:0000313" key="1">
    <source>
        <dbReference type="EMBL" id="KAJ2849851.1"/>
    </source>
</evidence>
<dbReference type="AlphaFoldDB" id="A0A9W8I859"/>
<organism evidence="1 2">
    <name type="scientific">Coemansia brasiliensis</name>
    <dbReference type="NCBI Taxonomy" id="2650707"/>
    <lineage>
        <taxon>Eukaryota</taxon>
        <taxon>Fungi</taxon>
        <taxon>Fungi incertae sedis</taxon>
        <taxon>Zoopagomycota</taxon>
        <taxon>Kickxellomycotina</taxon>
        <taxon>Kickxellomycetes</taxon>
        <taxon>Kickxellales</taxon>
        <taxon>Kickxellaceae</taxon>
        <taxon>Coemansia</taxon>
    </lineage>
</organism>
<dbReference type="Proteomes" id="UP001139887">
    <property type="component" value="Unassembled WGS sequence"/>
</dbReference>